<name>A0ABR3RI69_9PLEO</name>
<evidence type="ECO:0000313" key="4">
    <source>
        <dbReference type="Proteomes" id="UP001521785"/>
    </source>
</evidence>
<dbReference type="PANTHER" id="PTHR38790:SF4">
    <property type="entry name" value="2EXR DOMAIN-CONTAINING PROTEIN"/>
    <property type="match status" value="1"/>
</dbReference>
<dbReference type="Pfam" id="PF24864">
    <property type="entry name" value="DUF7730"/>
    <property type="match status" value="1"/>
</dbReference>
<evidence type="ECO:0000313" key="3">
    <source>
        <dbReference type="EMBL" id="KAL1603993.1"/>
    </source>
</evidence>
<evidence type="ECO:0000256" key="1">
    <source>
        <dbReference type="SAM" id="MobiDB-lite"/>
    </source>
</evidence>
<protein>
    <recommendedName>
        <fullName evidence="2">DUF7730 domain-containing protein</fullName>
    </recommendedName>
</protein>
<feature type="domain" description="DUF7730" evidence="2">
    <location>
        <begin position="65"/>
        <end position="181"/>
    </location>
</feature>
<gene>
    <name evidence="3" type="ORF">SLS60_005585</name>
</gene>
<dbReference type="PANTHER" id="PTHR38790">
    <property type="entry name" value="2EXR DOMAIN-CONTAINING PROTEIN-RELATED"/>
    <property type="match status" value="1"/>
</dbReference>
<feature type="region of interest" description="Disordered" evidence="1">
    <location>
        <begin position="1"/>
        <end position="43"/>
    </location>
</feature>
<dbReference type="InterPro" id="IPR056632">
    <property type="entry name" value="DUF7730"/>
</dbReference>
<reference evidence="3 4" key="1">
    <citation type="submission" date="2024-02" db="EMBL/GenBank/DDBJ databases">
        <title>De novo assembly and annotation of 12 fungi associated with fruit tree decline syndrome in Ontario, Canada.</title>
        <authorList>
            <person name="Sulman M."/>
            <person name="Ellouze W."/>
            <person name="Ilyukhin E."/>
        </authorList>
    </citation>
    <scope>NUCLEOTIDE SEQUENCE [LARGE SCALE GENOMIC DNA]</scope>
    <source>
        <strain evidence="3 4">M42-189</strain>
    </source>
</reference>
<feature type="compositionally biased region" description="Basic residues" evidence="1">
    <location>
        <begin position="26"/>
        <end position="38"/>
    </location>
</feature>
<dbReference type="EMBL" id="JAKJXO020000006">
    <property type="protein sequence ID" value="KAL1603993.1"/>
    <property type="molecule type" value="Genomic_DNA"/>
</dbReference>
<proteinExistence type="predicted"/>
<keyword evidence="4" id="KW-1185">Reference proteome</keyword>
<comment type="caution">
    <text evidence="3">The sequence shown here is derived from an EMBL/GenBank/DDBJ whole genome shotgun (WGS) entry which is preliminary data.</text>
</comment>
<organism evidence="3 4">
    <name type="scientific">Paraconiothyrium brasiliense</name>
    <dbReference type="NCBI Taxonomy" id="300254"/>
    <lineage>
        <taxon>Eukaryota</taxon>
        <taxon>Fungi</taxon>
        <taxon>Dikarya</taxon>
        <taxon>Ascomycota</taxon>
        <taxon>Pezizomycotina</taxon>
        <taxon>Dothideomycetes</taxon>
        <taxon>Pleosporomycetidae</taxon>
        <taxon>Pleosporales</taxon>
        <taxon>Massarineae</taxon>
        <taxon>Didymosphaeriaceae</taxon>
        <taxon>Paraconiothyrium</taxon>
    </lineage>
</organism>
<evidence type="ECO:0000259" key="2">
    <source>
        <dbReference type="Pfam" id="PF24864"/>
    </source>
</evidence>
<sequence>MAPVSPTVARKSSKARAVGDTGARVTKQKSMKQARKPKNGLLDASIPRNATHLMELEDISAQRNSTQSPLLRLPPEIRNKIWEYAIGGFNIKVFRTRSCEHLKELSYYADDLSEKLSRPTFHLHKVCRQAYVETAPLIYTLNTFGFYKVSAMDRWIKLRPIGQLQLITSIEVPFSYFSLYIQGLRTKFRKRFPNLKRIGLDEYGATHATKKDETVQESKPAIANILKEREGDDVEVEWYVRSGQTNMSEFKTDRYCHL</sequence>
<dbReference type="Proteomes" id="UP001521785">
    <property type="component" value="Unassembled WGS sequence"/>
</dbReference>
<accession>A0ABR3RI69</accession>